<proteinExistence type="predicted"/>
<comment type="caution">
    <text evidence="1">The sequence shown here is derived from an EMBL/GenBank/DDBJ whole genome shotgun (WGS) entry which is preliminary data.</text>
</comment>
<reference evidence="1 2" key="2">
    <citation type="submission" date="2019-01" db="EMBL/GenBank/DDBJ databases">
        <title>Motilimonas pumilus sp. nov., isolated from the gut of sea cucumber (Apostichopus japonicus).</title>
        <authorList>
            <person name="Wang F.-Q."/>
            <person name="Ren L.-H."/>
            <person name="Lin Y.-W."/>
            <person name="Sun G.-H."/>
            <person name="Du Z.-J."/>
            <person name="Zhao J.-X."/>
            <person name="Liu X.-J."/>
            <person name="Liu L.-J."/>
        </authorList>
    </citation>
    <scope>NUCLEOTIDE SEQUENCE [LARGE SCALE GENOMIC DNA]</scope>
    <source>
        <strain evidence="1 2">PLHSC7-2</strain>
    </source>
</reference>
<dbReference type="Proteomes" id="UP000283255">
    <property type="component" value="Unassembled WGS sequence"/>
</dbReference>
<dbReference type="RefSeq" id="WP_119909898.1">
    <property type="nucleotide sequence ID" value="NZ_QZCH01000004.1"/>
</dbReference>
<reference evidence="1 2" key="1">
    <citation type="submission" date="2018-09" db="EMBL/GenBank/DDBJ databases">
        <authorList>
            <person name="Wang F."/>
        </authorList>
    </citation>
    <scope>NUCLEOTIDE SEQUENCE [LARGE SCALE GENOMIC DNA]</scope>
    <source>
        <strain evidence="1 2">PLHSC7-2</strain>
    </source>
</reference>
<dbReference type="Pfam" id="PF12290">
    <property type="entry name" value="DUF3802"/>
    <property type="match status" value="1"/>
</dbReference>
<name>A0A418YHM7_9GAMM</name>
<dbReference type="AlphaFoldDB" id="A0A418YHM7"/>
<gene>
    <name evidence="1" type="ORF">D1Z90_06290</name>
</gene>
<dbReference type="EMBL" id="QZCH01000004">
    <property type="protein sequence ID" value="RJG49563.1"/>
    <property type="molecule type" value="Genomic_DNA"/>
</dbReference>
<evidence type="ECO:0000313" key="2">
    <source>
        <dbReference type="Proteomes" id="UP000283255"/>
    </source>
</evidence>
<organism evidence="1 2">
    <name type="scientific">Motilimonas pumila</name>
    <dbReference type="NCBI Taxonomy" id="2303987"/>
    <lineage>
        <taxon>Bacteria</taxon>
        <taxon>Pseudomonadati</taxon>
        <taxon>Pseudomonadota</taxon>
        <taxon>Gammaproteobacteria</taxon>
        <taxon>Alteromonadales</taxon>
        <taxon>Alteromonadales genera incertae sedis</taxon>
        <taxon>Motilimonas</taxon>
    </lineage>
</organism>
<sequence length="114" mass="13296">MVIDQTGYIELIQYLTDNLNIFEKRSTQQRGDTLAELVSEQISENIMRVCLQHEHLDSHHRFEVVRETDAIVHDLEEVLSNVWESVPTEEQAEFINEFIGLLKNLFDTALCAYD</sequence>
<protein>
    <submittedName>
        <fullName evidence="1">DUF3802 family protein</fullName>
    </submittedName>
</protein>
<keyword evidence="2" id="KW-1185">Reference proteome</keyword>
<accession>A0A418YHM7</accession>
<dbReference type="InterPro" id="IPR020979">
    <property type="entry name" value="Uncharacterised_A0KLC6"/>
</dbReference>
<dbReference type="OrthoDB" id="5917039at2"/>
<evidence type="ECO:0000313" key="1">
    <source>
        <dbReference type="EMBL" id="RJG49563.1"/>
    </source>
</evidence>